<evidence type="ECO:0000313" key="2">
    <source>
        <dbReference type="Proteomes" id="UP001234202"/>
    </source>
</evidence>
<comment type="caution">
    <text evidence="1">The sequence shown here is derived from an EMBL/GenBank/DDBJ whole genome shotgun (WGS) entry which is preliminary data.</text>
</comment>
<keyword evidence="2" id="KW-1185">Reference proteome</keyword>
<dbReference type="Proteomes" id="UP001234202">
    <property type="component" value="Unassembled WGS sequence"/>
</dbReference>
<reference evidence="1" key="1">
    <citation type="submission" date="2023-04" db="EMBL/GenBank/DDBJ databases">
        <title>Draft Genome sequencing of Naganishia species isolated from polar environments using Oxford Nanopore Technology.</title>
        <authorList>
            <person name="Leo P."/>
            <person name="Venkateswaran K."/>
        </authorList>
    </citation>
    <scope>NUCLEOTIDE SEQUENCE</scope>
    <source>
        <strain evidence="1">DBVPG 5303</strain>
    </source>
</reference>
<accession>A0ACC2X4Y8</accession>
<name>A0ACC2X4Y8_9TREE</name>
<organism evidence="1 2">
    <name type="scientific">Naganishia onofrii</name>
    <dbReference type="NCBI Taxonomy" id="1851511"/>
    <lineage>
        <taxon>Eukaryota</taxon>
        <taxon>Fungi</taxon>
        <taxon>Dikarya</taxon>
        <taxon>Basidiomycota</taxon>
        <taxon>Agaricomycotina</taxon>
        <taxon>Tremellomycetes</taxon>
        <taxon>Filobasidiales</taxon>
        <taxon>Filobasidiaceae</taxon>
        <taxon>Naganishia</taxon>
    </lineage>
</organism>
<evidence type="ECO:0000313" key="1">
    <source>
        <dbReference type="EMBL" id="KAJ9118486.1"/>
    </source>
</evidence>
<sequence>MSRPPRLPKIDTQNVPNPLSSLHTRPRNAGLPVPSNEIKQPLSAVERGMDMQIPDTPVIVPPTPIGSDTRVAQVDDGLIDQKRSGHQAVRANEKNGNAAVDNAMQDNTKEETSNNNNDDPDAGITIFDSPSDEADGIPFTPHDKTGPAINDDEMIFADSPAGEHDEGSDDELPGWLRKRMEGLGRSPQGDNETGNSAGEAGQGNTGIIHGRDFGIERQDTVLAPTGVERQSASKKNSASNGDAPGRVKNTRARSRSTSPDHHPLGLAPRPHGIGSSGPSTGNMRPEQAENDEQVEITDSPAEEDGLSPSAGGASPRPSSPQQNRSKTPPTASPLPSPPLTTRSDSAIHLSPPAVEPFFGAISTSPTASACETPCINGEAHHALHLRSSYFEPLPEEVEQACSGGPDGEEERKANGRDDLSKEDNGKGASSTKRDGQAEQKRVDSMAIAAKEPISHSASEMHDSRKKSESFGYDTPSPGTVNRERKEYHERENAEKAGEGAVNGTGKKGKERMLSADEPASDASARSRCLTPQGPHRRTSSTHRQVALLLSAHRSTVRETLDAKHYSSDMGERLVNQFKIQKLIGKGAYGNVYKAIDVGTGAAYALKEFSKNRLGRQHHLEVRHRRGPAARRKEDRETETESEEDGGKDGEADATDVKDRGHGADGSEAEKKESRLSSRRRDPLKLIRREIAVMKKLDHPNLVLLYEAIDVPTSDSLYLVLEFMSGGTVMDIKLGDTTTPLPTEVAREYFRQLVLGLEYLHENDVAHRDIKPDNVLLSEDRKIVKFCDFGVSEMFRAGDDRMRKSVGSPAFMSPEAAVSTERDIHAKAVDIWSLGITLYCMLRGRLPFEAANPLELFEAIRDRPCTSETPKRQSVPIPLEWNDDVGDLIRRMLDKDPTRRIVMTDLRNLYTIGKHVAEPTQEELGAAITSFRQLFTVLKVIQKLMRNVKRRRRTLSASSLASSSTRTGDSPAPSAPPTPSVTAIERQKQWLLDVPTGAGRDADEQEGRGMTASPMMLPIAEGSGSECEGMERFVLGAAAPLKTAGNQEEGEEEEPKKEEEAEL</sequence>
<dbReference type="EMBL" id="JASBWV010000028">
    <property type="protein sequence ID" value="KAJ9118486.1"/>
    <property type="molecule type" value="Genomic_DNA"/>
</dbReference>
<proteinExistence type="predicted"/>
<protein>
    <submittedName>
        <fullName evidence="1">Uncharacterized protein</fullName>
    </submittedName>
</protein>
<gene>
    <name evidence="1" type="ORF">QFC24_006134</name>
</gene>